<feature type="region of interest" description="Disordered" evidence="1">
    <location>
        <begin position="235"/>
        <end position="352"/>
    </location>
</feature>
<feature type="compositionally biased region" description="Polar residues" evidence="1">
    <location>
        <begin position="257"/>
        <end position="267"/>
    </location>
</feature>
<dbReference type="RefSeq" id="XP_047773698.1">
    <property type="nucleotide sequence ID" value="XM_047921874.1"/>
</dbReference>
<organism evidence="2 3">
    <name type="scientific">Rhodofomes roseus</name>
    <dbReference type="NCBI Taxonomy" id="34475"/>
    <lineage>
        <taxon>Eukaryota</taxon>
        <taxon>Fungi</taxon>
        <taxon>Dikarya</taxon>
        <taxon>Basidiomycota</taxon>
        <taxon>Agaricomycotina</taxon>
        <taxon>Agaricomycetes</taxon>
        <taxon>Polyporales</taxon>
        <taxon>Rhodofomes</taxon>
    </lineage>
</organism>
<keyword evidence="3" id="KW-1185">Reference proteome</keyword>
<name>A0ABQ8K1P0_9APHY</name>
<feature type="compositionally biased region" description="Low complexity" evidence="1">
    <location>
        <begin position="63"/>
        <end position="75"/>
    </location>
</feature>
<proteinExistence type="predicted"/>
<gene>
    <name evidence="2" type="ORF">C8Q71DRAFT_727602</name>
</gene>
<protein>
    <submittedName>
        <fullName evidence="2">Uncharacterized protein</fullName>
    </submittedName>
</protein>
<comment type="caution">
    <text evidence="2">The sequence shown here is derived from an EMBL/GenBank/DDBJ whole genome shotgun (WGS) entry which is preliminary data.</text>
</comment>
<feature type="region of interest" description="Disordered" evidence="1">
    <location>
        <begin position="135"/>
        <end position="222"/>
    </location>
</feature>
<reference evidence="2 3" key="1">
    <citation type="journal article" date="2021" name="Environ. Microbiol.">
        <title>Gene family expansions and transcriptome signatures uncover fungal adaptations to wood decay.</title>
        <authorList>
            <person name="Hage H."/>
            <person name="Miyauchi S."/>
            <person name="Viragh M."/>
            <person name="Drula E."/>
            <person name="Min B."/>
            <person name="Chaduli D."/>
            <person name="Navarro D."/>
            <person name="Favel A."/>
            <person name="Norest M."/>
            <person name="Lesage-Meessen L."/>
            <person name="Balint B."/>
            <person name="Merenyi Z."/>
            <person name="de Eugenio L."/>
            <person name="Morin E."/>
            <person name="Martinez A.T."/>
            <person name="Baldrian P."/>
            <person name="Stursova M."/>
            <person name="Martinez M.J."/>
            <person name="Novotny C."/>
            <person name="Magnuson J.K."/>
            <person name="Spatafora J.W."/>
            <person name="Maurice S."/>
            <person name="Pangilinan J."/>
            <person name="Andreopoulos W."/>
            <person name="LaButti K."/>
            <person name="Hundley H."/>
            <person name="Na H."/>
            <person name="Kuo A."/>
            <person name="Barry K."/>
            <person name="Lipzen A."/>
            <person name="Henrissat B."/>
            <person name="Riley R."/>
            <person name="Ahrendt S."/>
            <person name="Nagy L.G."/>
            <person name="Grigoriev I.V."/>
            <person name="Martin F."/>
            <person name="Rosso M.N."/>
        </authorList>
    </citation>
    <scope>NUCLEOTIDE SEQUENCE [LARGE SCALE GENOMIC DNA]</scope>
    <source>
        <strain evidence="2 3">CIRM-BRFM 1785</strain>
    </source>
</reference>
<dbReference type="GeneID" id="72002606"/>
<dbReference type="Proteomes" id="UP000814176">
    <property type="component" value="Unassembled WGS sequence"/>
</dbReference>
<evidence type="ECO:0000313" key="2">
    <source>
        <dbReference type="EMBL" id="KAH9830376.1"/>
    </source>
</evidence>
<feature type="compositionally biased region" description="Polar residues" evidence="1">
    <location>
        <begin position="11"/>
        <end position="25"/>
    </location>
</feature>
<evidence type="ECO:0000256" key="1">
    <source>
        <dbReference type="SAM" id="MobiDB-lite"/>
    </source>
</evidence>
<feature type="region of interest" description="Disordered" evidence="1">
    <location>
        <begin position="1"/>
        <end position="84"/>
    </location>
</feature>
<evidence type="ECO:0000313" key="3">
    <source>
        <dbReference type="Proteomes" id="UP000814176"/>
    </source>
</evidence>
<sequence>MSGDVPDSPSPKGSQGERNSLQLSESPFRGVGPSAIGGPQAPEEFPQGKLMAPGATQPGWTGPSRPSSRQSRSSSAGTRKGSRCAKLAGLRALLQSEMKSLTEQTAKELTAMEKRFDTQCQLVQVQMSDMINLLDDSDSGEEERLSGEEEAAQDQGKGKQPAIPRPPVVVQEVVDSEDHAKPKPVLTLPPFSQAELDALKAARHAMSMPRQPFESEDDFEQRKVDARRQIYRIRYPNREPTPTEEVEPVWYNDTAAVDSNQKRSPPRTSGPGYTHIEYTADDARSRYNGVERSSDIPQDAQPAPPKDAPPHMCIPRDNRPAMTQPTSTTDGARRSRPNGAPSSPITGELEREVHFQYGTGESISSRWMEPEYDMFGTYSYLQDGNPKHNKGLSAYLTKVGKEDPMGPSLRKCQTMMDSMVSHESKGDIPAYIRVAKPLMPTPWEGVDDLYAFEEWLQRLLSYFQTLKITGPSMDSDRLRLLGSAIKGDAYTWGSCAPAQDPLERSPRGYCAPAQDPLERVCMYDTPMYPHSVHTWAPRGSCAPARDPLERRTHMGSKGILRTRARSPGKVHTVPRGARDPLQSICMYDTSMYPHSIRTWGLRGSCAPARDPLERSPRGSRARARDPLKHMFLKVTYCLRYCAHHVTGDPTLPRKIPLEEYCVS</sequence>
<accession>A0ABQ8K1P0</accession>
<feature type="compositionally biased region" description="Polar residues" evidence="1">
    <location>
        <begin position="321"/>
        <end position="330"/>
    </location>
</feature>
<dbReference type="EMBL" id="JADCUA010000032">
    <property type="protein sequence ID" value="KAH9830376.1"/>
    <property type="molecule type" value="Genomic_DNA"/>
</dbReference>